<evidence type="ECO:0000256" key="12">
    <source>
        <dbReference type="ARBA" id="ARBA00049546"/>
    </source>
</evidence>
<evidence type="ECO:0000256" key="6">
    <source>
        <dbReference type="ARBA" id="ARBA00022801"/>
    </source>
</evidence>
<evidence type="ECO:0000313" key="18">
    <source>
        <dbReference type="Proteomes" id="UP000196125"/>
    </source>
</evidence>
<dbReference type="GO" id="GO:0019144">
    <property type="term" value="F:ADP-sugar diphosphatase activity"/>
    <property type="evidence" value="ECO:0007669"/>
    <property type="project" value="TreeGrafter"/>
</dbReference>
<evidence type="ECO:0000256" key="7">
    <source>
        <dbReference type="ARBA" id="ARBA00022842"/>
    </source>
</evidence>
<dbReference type="GO" id="GO:0005829">
    <property type="term" value="C:cytosol"/>
    <property type="evidence" value="ECO:0007669"/>
    <property type="project" value="TreeGrafter"/>
</dbReference>
<keyword evidence="19" id="KW-1185">Reference proteome</keyword>
<reference evidence="16 19" key="2">
    <citation type="submission" date="2023-11" db="EMBL/GenBank/DDBJ databases">
        <title>Plant-associative lifestyle of Vibrio porteresiae and its evolutionary dynamics.</title>
        <authorList>
            <person name="Rameshkumar N."/>
            <person name="Kirti K."/>
        </authorList>
    </citation>
    <scope>NUCLEOTIDE SEQUENCE [LARGE SCALE GENOMIC DNA]</scope>
    <source>
        <strain evidence="16 19">MSSRF38</strain>
    </source>
</reference>
<evidence type="ECO:0000313" key="17">
    <source>
        <dbReference type="EMBL" id="SMS01214.1"/>
    </source>
</evidence>
<dbReference type="EMBL" id="JAWRCO010000001">
    <property type="protein sequence ID" value="MDW6002972.1"/>
    <property type="molecule type" value="Genomic_DNA"/>
</dbReference>
<evidence type="ECO:0000256" key="11">
    <source>
        <dbReference type="ARBA" id="ARBA00033056"/>
    </source>
</evidence>
<proteinExistence type="inferred from homology"/>
<dbReference type="OrthoDB" id="5292471at2"/>
<feature type="binding site" evidence="13">
    <location>
        <position position="163"/>
    </location>
    <ligand>
        <name>Mg(2+)</name>
        <dbReference type="ChEBI" id="CHEBI:18420"/>
        <label>1</label>
    </ligand>
</feature>
<keyword evidence="7 13" id="KW-0460">Magnesium</keyword>
<organism evidence="17 18">
    <name type="scientific">Vibrio mangrovi</name>
    <dbReference type="NCBI Taxonomy" id="474394"/>
    <lineage>
        <taxon>Bacteria</taxon>
        <taxon>Pseudomonadati</taxon>
        <taxon>Pseudomonadota</taxon>
        <taxon>Gammaproteobacteria</taxon>
        <taxon>Vibrionales</taxon>
        <taxon>Vibrionaceae</taxon>
        <taxon>Vibrio</taxon>
    </lineage>
</organism>
<gene>
    <name evidence="17" type="primary">nudF_2</name>
    <name evidence="16" type="synonym">nudF</name>
    <name evidence="16" type="ORF">SBX37_08930</name>
    <name evidence="17" type="ORF">VIM7927_02496</name>
</gene>
<dbReference type="Pfam" id="PF00293">
    <property type="entry name" value="NUDIX"/>
    <property type="match status" value="1"/>
</dbReference>
<accession>A0A1Y6IU90</accession>
<dbReference type="InterPro" id="IPR000086">
    <property type="entry name" value="NUDIX_hydrolase_dom"/>
</dbReference>
<feature type="binding site" evidence="13">
    <location>
        <position position="115"/>
    </location>
    <ligand>
        <name>Mg(2+)</name>
        <dbReference type="ChEBI" id="CHEBI:18420"/>
        <label>1</label>
    </ligand>
</feature>
<evidence type="ECO:0000256" key="8">
    <source>
        <dbReference type="ARBA" id="ARBA00025164"/>
    </source>
</evidence>
<dbReference type="EMBL" id="FXXI01000004">
    <property type="protein sequence ID" value="SMS01214.1"/>
    <property type="molecule type" value="Genomic_DNA"/>
</dbReference>
<evidence type="ECO:0000256" key="1">
    <source>
        <dbReference type="ARBA" id="ARBA00001946"/>
    </source>
</evidence>
<evidence type="ECO:0000313" key="19">
    <source>
        <dbReference type="Proteomes" id="UP001283366"/>
    </source>
</evidence>
<dbReference type="Proteomes" id="UP001283366">
    <property type="component" value="Unassembled WGS sequence"/>
</dbReference>
<dbReference type="InterPro" id="IPR004385">
    <property type="entry name" value="NDP_pyrophosphatase"/>
</dbReference>
<keyword evidence="5 13" id="KW-0479">Metal-binding</keyword>
<dbReference type="PANTHER" id="PTHR11839">
    <property type="entry name" value="UDP/ADP-SUGAR PYROPHOSPHATASE"/>
    <property type="match status" value="1"/>
</dbReference>
<evidence type="ECO:0000313" key="16">
    <source>
        <dbReference type="EMBL" id="MDW6002972.1"/>
    </source>
</evidence>
<dbReference type="GO" id="GO:0006753">
    <property type="term" value="P:nucleoside phosphate metabolic process"/>
    <property type="evidence" value="ECO:0007669"/>
    <property type="project" value="TreeGrafter"/>
</dbReference>
<comment type="similarity">
    <text evidence="2">Belongs to the Nudix hydrolase family. NudF subfamily.</text>
</comment>
<dbReference type="EC" id="3.6.1.13" evidence="3"/>
<dbReference type="SUPFAM" id="SSF55811">
    <property type="entry name" value="Nudix"/>
    <property type="match status" value="1"/>
</dbReference>
<dbReference type="PANTHER" id="PTHR11839:SF5">
    <property type="entry name" value="ADP-RIBOSE PYROPHOSPHATASE"/>
    <property type="match status" value="1"/>
</dbReference>
<evidence type="ECO:0000256" key="2">
    <source>
        <dbReference type="ARBA" id="ARBA00007482"/>
    </source>
</evidence>
<dbReference type="NCBIfam" id="TIGR00052">
    <property type="entry name" value="nudix-type nucleoside diphosphatase, YffH/AdpP family"/>
    <property type="match status" value="1"/>
</dbReference>
<feature type="domain" description="Nudix hydrolase" evidence="15">
    <location>
        <begin position="55"/>
        <end position="197"/>
    </location>
</feature>
<feature type="short sequence motif" description="Nudix box" evidence="14">
    <location>
        <begin position="96"/>
        <end position="118"/>
    </location>
</feature>
<dbReference type="Gene3D" id="3.90.79.10">
    <property type="entry name" value="Nucleoside Triphosphate Pyrophosphohydrolase"/>
    <property type="match status" value="1"/>
</dbReference>
<sequence length="209" mass="24040">MRSPQKEPTQFSSQDLQIVKKETLFDGFFKMVKYYFKYRKFEGGWSRVVEREMFVRGRAAAVLPYDPVHDQVILIEQIRVGALEHPHPWQFEIVAGILEENESSEELIRREAVEEAGLTIGRTVPVTSYYPSSGGCNEMIDIYVGEVDASKAQGVHGLDGEDEDIRVHVVSREDAYHWVKTGRIENGASIIALQWLELNREELKVQWLK</sequence>
<feature type="binding site" evidence="13">
    <location>
        <position position="95"/>
    </location>
    <ligand>
        <name>Mg(2+)</name>
        <dbReference type="ChEBI" id="CHEBI:18420"/>
        <label>1</label>
    </ligand>
</feature>
<name>A0A1Y6IU90_9VIBR</name>
<evidence type="ECO:0000256" key="13">
    <source>
        <dbReference type="PIRSR" id="PIRSR604385-2"/>
    </source>
</evidence>
<dbReference type="InterPro" id="IPR015797">
    <property type="entry name" value="NUDIX_hydrolase-like_dom_sf"/>
</dbReference>
<evidence type="ECO:0000256" key="4">
    <source>
        <dbReference type="ARBA" id="ARBA00013297"/>
    </source>
</evidence>
<evidence type="ECO:0000259" key="15">
    <source>
        <dbReference type="PROSITE" id="PS51462"/>
    </source>
</evidence>
<reference evidence="17 18" key="1">
    <citation type="submission" date="2017-05" db="EMBL/GenBank/DDBJ databases">
        <authorList>
            <person name="Song R."/>
            <person name="Chenine A.L."/>
            <person name="Ruprecht R.M."/>
        </authorList>
    </citation>
    <scope>NUCLEOTIDE SEQUENCE [LARGE SCALE GENOMIC DNA]</scope>
    <source>
        <strain evidence="17 18">CECT 7927</strain>
    </source>
</reference>
<dbReference type="RefSeq" id="WP_087481260.1">
    <property type="nucleotide sequence ID" value="NZ_AP024883.1"/>
</dbReference>
<protein>
    <recommendedName>
        <fullName evidence="4">ADP-ribose pyrophosphatase</fullName>
        <ecNumber evidence="3">3.6.1.13</ecNumber>
    </recommendedName>
    <alternativeName>
        <fullName evidence="9">ADP-ribose diphosphatase</fullName>
    </alternativeName>
    <alternativeName>
        <fullName evidence="11">ADP-ribose phosphohydrolase</fullName>
    </alternativeName>
    <alternativeName>
        <fullName evidence="10">Adenosine diphosphoribose pyrophosphatase</fullName>
    </alternativeName>
</protein>
<evidence type="ECO:0000256" key="3">
    <source>
        <dbReference type="ARBA" id="ARBA00012453"/>
    </source>
</evidence>
<dbReference type="NCBIfam" id="NF008003">
    <property type="entry name" value="PRK10729.1"/>
    <property type="match status" value="1"/>
</dbReference>
<dbReference type="AlphaFoldDB" id="A0A1Y6IU90"/>
<comment type="cofactor">
    <cofactor evidence="1 13">
        <name>Mg(2+)</name>
        <dbReference type="ChEBI" id="CHEBI:18420"/>
    </cofactor>
</comment>
<comment type="function">
    <text evidence="8">Acts on ADP-mannose and ADP-glucose as well as ADP-ribose. Prevents glycogen biosynthesis. The reaction catalyzed by this enzyme is a limiting step of the gluconeogenic process.</text>
</comment>
<keyword evidence="6 17" id="KW-0378">Hydrolase</keyword>
<evidence type="ECO:0000256" key="10">
    <source>
        <dbReference type="ARBA" id="ARBA00030308"/>
    </source>
</evidence>
<evidence type="ECO:0000256" key="14">
    <source>
        <dbReference type="PIRSR" id="PIRSR604385-3"/>
    </source>
</evidence>
<dbReference type="Proteomes" id="UP000196125">
    <property type="component" value="Unassembled WGS sequence"/>
</dbReference>
<dbReference type="GO" id="GO:0046872">
    <property type="term" value="F:metal ion binding"/>
    <property type="evidence" value="ECO:0007669"/>
    <property type="project" value="UniProtKB-KW"/>
</dbReference>
<dbReference type="GO" id="GO:0047631">
    <property type="term" value="F:ADP-ribose diphosphatase activity"/>
    <property type="evidence" value="ECO:0007669"/>
    <property type="project" value="UniProtKB-EC"/>
</dbReference>
<evidence type="ECO:0000256" key="9">
    <source>
        <dbReference type="ARBA" id="ARBA00030162"/>
    </source>
</evidence>
<evidence type="ECO:0000256" key="5">
    <source>
        <dbReference type="ARBA" id="ARBA00022723"/>
    </source>
</evidence>
<dbReference type="GO" id="GO:0019693">
    <property type="term" value="P:ribose phosphate metabolic process"/>
    <property type="evidence" value="ECO:0007669"/>
    <property type="project" value="TreeGrafter"/>
</dbReference>
<feature type="binding site" evidence="13">
    <location>
        <position position="111"/>
    </location>
    <ligand>
        <name>Mg(2+)</name>
        <dbReference type="ChEBI" id="CHEBI:18420"/>
        <label>1</label>
    </ligand>
</feature>
<dbReference type="PROSITE" id="PS51462">
    <property type="entry name" value="NUDIX"/>
    <property type="match status" value="1"/>
</dbReference>
<comment type="catalytic activity">
    <reaction evidence="12">
        <text>ADP-D-ribose + H2O = D-ribose 5-phosphate + AMP + 2 H(+)</text>
        <dbReference type="Rhea" id="RHEA:10412"/>
        <dbReference type="ChEBI" id="CHEBI:15377"/>
        <dbReference type="ChEBI" id="CHEBI:15378"/>
        <dbReference type="ChEBI" id="CHEBI:57967"/>
        <dbReference type="ChEBI" id="CHEBI:78346"/>
        <dbReference type="ChEBI" id="CHEBI:456215"/>
        <dbReference type="EC" id="3.6.1.13"/>
    </reaction>
</comment>
<dbReference type="CDD" id="cd24155">
    <property type="entry name" value="NUDIX_ADPRase"/>
    <property type="match status" value="1"/>
</dbReference>